<dbReference type="Pfam" id="PF02752">
    <property type="entry name" value="Arrestin_C"/>
    <property type="match status" value="1"/>
</dbReference>
<dbReference type="GO" id="GO:0005737">
    <property type="term" value="C:cytoplasm"/>
    <property type="evidence" value="ECO:0007669"/>
    <property type="project" value="TreeGrafter"/>
</dbReference>
<dbReference type="InterPro" id="IPR050357">
    <property type="entry name" value="Arrestin_domain-protein"/>
</dbReference>
<organism evidence="2 3">
    <name type="scientific">Caenorhabditis bovis</name>
    <dbReference type="NCBI Taxonomy" id="2654633"/>
    <lineage>
        <taxon>Eukaryota</taxon>
        <taxon>Metazoa</taxon>
        <taxon>Ecdysozoa</taxon>
        <taxon>Nematoda</taxon>
        <taxon>Chromadorea</taxon>
        <taxon>Rhabditida</taxon>
        <taxon>Rhabditina</taxon>
        <taxon>Rhabditomorpha</taxon>
        <taxon>Rhabditoidea</taxon>
        <taxon>Rhabditidae</taxon>
        <taxon>Peloderinae</taxon>
        <taxon>Caenorhabditis</taxon>
    </lineage>
</organism>
<dbReference type="SMART" id="SM01017">
    <property type="entry name" value="Arrestin_C"/>
    <property type="match status" value="1"/>
</dbReference>
<protein>
    <recommendedName>
        <fullName evidence="1">Arrestin C-terminal-like domain-containing protein</fullName>
    </recommendedName>
</protein>
<dbReference type="GO" id="GO:0015031">
    <property type="term" value="P:protein transport"/>
    <property type="evidence" value="ECO:0007669"/>
    <property type="project" value="TreeGrafter"/>
</dbReference>
<feature type="domain" description="Arrestin C-terminal-like" evidence="1">
    <location>
        <begin position="170"/>
        <end position="296"/>
    </location>
</feature>
<dbReference type="AlphaFoldDB" id="A0A8S1ENM5"/>
<keyword evidence="3" id="KW-1185">Reference proteome</keyword>
<comment type="caution">
    <text evidence="2">The sequence shown here is derived from an EMBL/GenBank/DDBJ whole genome shotgun (WGS) entry which is preliminary data.</text>
</comment>
<dbReference type="InterPro" id="IPR011022">
    <property type="entry name" value="Arrestin_C-like"/>
</dbReference>
<dbReference type="PANTHER" id="PTHR11188:SF81">
    <property type="entry name" value="ARRESTIN C-TERMINAL-LIKE DOMAIN-CONTAINING PROTEIN"/>
    <property type="match status" value="1"/>
</dbReference>
<dbReference type="EMBL" id="CADEPM010000004">
    <property type="protein sequence ID" value="CAB3403757.1"/>
    <property type="molecule type" value="Genomic_DNA"/>
</dbReference>
<dbReference type="SUPFAM" id="SSF81296">
    <property type="entry name" value="E set domains"/>
    <property type="match status" value="1"/>
</dbReference>
<gene>
    <name evidence="2" type="ORF">CBOVIS_LOCUS6177</name>
</gene>
<dbReference type="PANTHER" id="PTHR11188">
    <property type="entry name" value="ARRESTIN DOMAIN CONTAINING PROTEIN"/>
    <property type="match status" value="1"/>
</dbReference>
<dbReference type="InterPro" id="IPR014756">
    <property type="entry name" value="Ig_E-set"/>
</dbReference>
<proteinExistence type="predicted"/>
<dbReference type="Gene3D" id="2.60.40.640">
    <property type="match status" value="2"/>
</dbReference>
<evidence type="ECO:0000259" key="1">
    <source>
        <dbReference type="SMART" id="SM01017"/>
    </source>
</evidence>
<dbReference type="OrthoDB" id="2333384at2759"/>
<evidence type="ECO:0000313" key="2">
    <source>
        <dbReference type="EMBL" id="CAB3403757.1"/>
    </source>
</evidence>
<accession>A0A8S1ENM5</accession>
<reference evidence="2 3" key="1">
    <citation type="submission" date="2020-04" db="EMBL/GenBank/DDBJ databases">
        <authorList>
            <person name="Laetsch R D."/>
            <person name="Stevens L."/>
            <person name="Kumar S."/>
            <person name="Blaxter L. M."/>
        </authorList>
    </citation>
    <scope>NUCLEOTIDE SEQUENCE [LARGE SCALE GENOMIC DNA]</scope>
</reference>
<sequence>MKTKKAIRLLLPDRPLCAGAKELVEICLKIPDAVQILEYNATFEGRCRASFSGQDSHHSLIDEKLHIPFSAIQLPTSKGTDVVPQGQHRLPIFLTLPSNLPGTFRGKFGAIAYRFIIKLKVKRFISGDEATIECEKAADVLPRVSLDQQPSFANHVIIDRHVKKKTLFMNRLDAKIRIEIDKAAFIVGQHILMSGEIKNEHATNSIRHVTIELRQHILYASGDAQRIDHRLITKLIVGSVPPNETFNIHHSLSIPIDCYPTLCWNGSPVQVAYELLLTNSGNFELGIPVFIGNCGPSTNRRSIMYPESTCDQTSTYYCVPPSEFSFAPSMHPDPPPYSTYKPESIFIPIHLLKTPYRPFAPSYGMPGMFHSGPPEYDYNFNRNSPPPQRFLKIEEIE</sequence>
<dbReference type="Proteomes" id="UP000494206">
    <property type="component" value="Unassembled WGS sequence"/>
</dbReference>
<evidence type="ECO:0000313" key="3">
    <source>
        <dbReference type="Proteomes" id="UP000494206"/>
    </source>
</evidence>
<name>A0A8S1ENM5_9PELO</name>
<dbReference type="InterPro" id="IPR014752">
    <property type="entry name" value="Arrestin-like_C"/>
</dbReference>